<evidence type="ECO:0000256" key="2">
    <source>
        <dbReference type="ARBA" id="ARBA00020110"/>
    </source>
</evidence>
<organism evidence="7 8">
    <name type="scientific">Clostridium gelidum</name>
    <dbReference type="NCBI Taxonomy" id="704125"/>
    <lineage>
        <taxon>Bacteria</taxon>
        <taxon>Bacillati</taxon>
        <taxon>Bacillota</taxon>
        <taxon>Clostridia</taxon>
        <taxon>Eubacteriales</taxon>
        <taxon>Clostridiaceae</taxon>
        <taxon>Clostridium</taxon>
    </lineage>
</organism>
<evidence type="ECO:0000256" key="1">
    <source>
        <dbReference type="ARBA" id="ARBA00005709"/>
    </source>
</evidence>
<dbReference type="RefSeq" id="WP_224033492.1">
    <property type="nucleotide sequence ID" value="NZ_AP024849.1"/>
</dbReference>
<dbReference type="PRINTS" id="PR00207">
    <property type="entry name" value="FLAGELLIN"/>
</dbReference>
<evidence type="ECO:0000313" key="7">
    <source>
        <dbReference type="EMBL" id="BCZ47114.1"/>
    </source>
</evidence>
<feature type="domain" description="Flagellin C-terminal" evidence="6">
    <location>
        <begin position="171"/>
        <end position="249"/>
    </location>
</feature>
<sequence length="254" mass="27368">MVISNINNNQSTKNLQMEMLKISTAKKINSAADDAAGLSISEKLLSQSNGYSAANRNAQDAQSASKVAEGGLSGIDDNLQRIRELAVQSANGTYSDDDKASMQDEIEQLKYSIKDQAKGTEFNTIKMLDNTSDINLATNPSGTGMSMKMVDTSLETLGIADFDVTKNFNINSIDDAISKVTNSRTNFGTTSNRLDSVVSSNDITNHNLIASMSQITDTDFGKTSSDYSTQSALNQYSYMAMQANMQQNAVSAQV</sequence>
<keyword evidence="4" id="KW-0964">Secreted</keyword>
<feature type="domain" description="Flagellin N-terminal" evidence="5">
    <location>
        <begin position="7"/>
        <end position="131"/>
    </location>
</feature>
<evidence type="ECO:0000256" key="4">
    <source>
        <dbReference type="RuleBase" id="RU362073"/>
    </source>
</evidence>
<keyword evidence="8" id="KW-1185">Reference proteome</keyword>
<accession>A0ABM7T609</accession>
<keyword evidence="7" id="KW-0966">Cell projection</keyword>
<dbReference type="InterPro" id="IPR001029">
    <property type="entry name" value="Flagellin_N"/>
</dbReference>
<dbReference type="SUPFAM" id="SSF64518">
    <property type="entry name" value="Phase 1 flagellin"/>
    <property type="match status" value="1"/>
</dbReference>
<dbReference type="PANTHER" id="PTHR42792:SF2">
    <property type="entry name" value="FLAGELLIN"/>
    <property type="match status" value="1"/>
</dbReference>
<comment type="function">
    <text evidence="4">Flagellin is the subunit protein which polymerizes to form the filaments of bacterial flagella.</text>
</comment>
<keyword evidence="7" id="KW-0282">Flagellum</keyword>
<dbReference type="Proteomes" id="UP000824633">
    <property type="component" value="Chromosome"/>
</dbReference>
<dbReference type="InterPro" id="IPR001492">
    <property type="entry name" value="Flagellin"/>
</dbReference>
<name>A0ABM7T609_9CLOT</name>
<dbReference type="Gene3D" id="1.20.1330.10">
    <property type="entry name" value="f41 fragment of flagellin, N-terminal domain"/>
    <property type="match status" value="1"/>
</dbReference>
<dbReference type="Pfam" id="PF00669">
    <property type="entry name" value="Flagellin_N"/>
    <property type="match status" value="1"/>
</dbReference>
<protein>
    <recommendedName>
        <fullName evidence="2 4">Flagellin</fullName>
    </recommendedName>
</protein>
<reference evidence="8" key="1">
    <citation type="submission" date="2021-07" db="EMBL/GenBank/DDBJ databases">
        <title>Complete genome sequencing of a Clostridium isolate.</title>
        <authorList>
            <person name="Ueki A."/>
            <person name="Tonouchi A."/>
        </authorList>
    </citation>
    <scope>NUCLEOTIDE SEQUENCE [LARGE SCALE GENOMIC DNA]</scope>
    <source>
        <strain evidence="8">C5S11</strain>
    </source>
</reference>
<keyword evidence="3 4" id="KW-0975">Bacterial flagellum</keyword>
<dbReference type="InterPro" id="IPR046358">
    <property type="entry name" value="Flagellin_C"/>
</dbReference>
<evidence type="ECO:0000256" key="3">
    <source>
        <dbReference type="ARBA" id="ARBA00023143"/>
    </source>
</evidence>
<evidence type="ECO:0000259" key="5">
    <source>
        <dbReference type="Pfam" id="PF00669"/>
    </source>
</evidence>
<dbReference type="PANTHER" id="PTHR42792">
    <property type="entry name" value="FLAGELLIN"/>
    <property type="match status" value="1"/>
</dbReference>
<comment type="subcellular location">
    <subcellularLocation>
        <location evidence="4">Secreted</location>
    </subcellularLocation>
    <subcellularLocation>
        <location evidence="4">Bacterial flagellum</location>
    </subcellularLocation>
</comment>
<dbReference type="EMBL" id="AP024849">
    <property type="protein sequence ID" value="BCZ47114.1"/>
    <property type="molecule type" value="Genomic_DNA"/>
</dbReference>
<comment type="similarity">
    <text evidence="1 4">Belongs to the bacterial flagellin family.</text>
</comment>
<dbReference type="Pfam" id="PF00700">
    <property type="entry name" value="Flagellin_C"/>
    <property type="match status" value="1"/>
</dbReference>
<evidence type="ECO:0000259" key="6">
    <source>
        <dbReference type="Pfam" id="PF00700"/>
    </source>
</evidence>
<gene>
    <name evidence="7" type="ORF">psyc5s11_31810</name>
</gene>
<evidence type="ECO:0000313" key="8">
    <source>
        <dbReference type="Proteomes" id="UP000824633"/>
    </source>
</evidence>
<keyword evidence="7" id="KW-0969">Cilium</keyword>
<proteinExistence type="inferred from homology"/>